<proteinExistence type="predicted"/>
<dbReference type="GO" id="GO:0019882">
    <property type="term" value="P:antigen processing and presentation"/>
    <property type="evidence" value="ECO:0007669"/>
    <property type="project" value="InterPro"/>
</dbReference>
<evidence type="ECO:0000259" key="4">
    <source>
        <dbReference type="SMART" id="SM00920"/>
    </source>
</evidence>
<dbReference type="OrthoDB" id="8925804at2759"/>
<feature type="domain" description="MHC class II alpha chain N-terminal" evidence="4">
    <location>
        <begin position="25"/>
        <end position="105"/>
    </location>
</feature>
<dbReference type="SUPFAM" id="SSF54452">
    <property type="entry name" value="MHC antigen-recognition domain"/>
    <property type="match status" value="1"/>
</dbReference>
<accession>A0A401RTE3</accession>
<keyword evidence="1" id="KW-1015">Disulfide bond</keyword>
<dbReference type="AlphaFoldDB" id="A0A401RTE3"/>
<dbReference type="EMBL" id="BEZZ01002217">
    <property type="protein sequence ID" value="GCC21422.1"/>
    <property type="molecule type" value="Genomic_DNA"/>
</dbReference>
<evidence type="ECO:0000313" key="5">
    <source>
        <dbReference type="EMBL" id="GCC21422.1"/>
    </source>
</evidence>
<organism evidence="5 6">
    <name type="scientific">Chiloscyllium punctatum</name>
    <name type="common">Brownbanded bambooshark</name>
    <name type="synonym">Hemiscyllium punctatum</name>
    <dbReference type="NCBI Taxonomy" id="137246"/>
    <lineage>
        <taxon>Eukaryota</taxon>
        <taxon>Metazoa</taxon>
        <taxon>Chordata</taxon>
        <taxon>Craniata</taxon>
        <taxon>Vertebrata</taxon>
        <taxon>Chondrichthyes</taxon>
        <taxon>Elasmobranchii</taxon>
        <taxon>Galeomorphii</taxon>
        <taxon>Galeoidea</taxon>
        <taxon>Orectolobiformes</taxon>
        <taxon>Hemiscylliidae</taxon>
        <taxon>Chiloscyllium</taxon>
    </lineage>
</organism>
<gene>
    <name evidence="5" type="ORF">chiPu_0019893</name>
</gene>
<keyword evidence="2" id="KW-0325">Glycoprotein</keyword>
<dbReference type="Proteomes" id="UP000287033">
    <property type="component" value="Unassembled WGS sequence"/>
</dbReference>
<feature type="signal peptide" evidence="3">
    <location>
        <begin position="1"/>
        <end position="20"/>
    </location>
</feature>
<reference evidence="5 6" key="1">
    <citation type="journal article" date="2018" name="Nat. Ecol. Evol.">
        <title>Shark genomes provide insights into elasmobranch evolution and the origin of vertebrates.</title>
        <authorList>
            <person name="Hara Y"/>
            <person name="Yamaguchi K"/>
            <person name="Onimaru K"/>
            <person name="Kadota M"/>
            <person name="Koyanagi M"/>
            <person name="Keeley SD"/>
            <person name="Tatsumi K"/>
            <person name="Tanaka K"/>
            <person name="Motone F"/>
            <person name="Kageyama Y"/>
            <person name="Nozu R"/>
            <person name="Adachi N"/>
            <person name="Nishimura O"/>
            <person name="Nakagawa R"/>
            <person name="Tanegashima C"/>
            <person name="Kiyatake I"/>
            <person name="Matsumoto R"/>
            <person name="Murakumo K"/>
            <person name="Nishida K"/>
            <person name="Terakita A"/>
            <person name="Kuratani S"/>
            <person name="Sato K"/>
            <person name="Hyodo S Kuraku.S."/>
        </authorList>
    </citation>
    <scope>NUCLEOTIDE SEQUENCE [LARGE SCALE GENOMIC DNA]</scope>
</reference>
<dbReference type="InterPro" id="IPR014745">
    <property type="entry name" value="MHC_II_a/b_N"/>
</dbReference>
<dbReference type="GO" id="GO:0042613">
    <property type="term" value="C:MHC class II protein complex"/>
    <property type="evidence" value="ECO:0007669"/>
    <property type="project" value="InterPro"/>
</dbReference>
<keyword evidence="6" id="KW-1185">Reference proteome</keyword>
<evidence type="ECO:0000256" key="2">
    <source>
        <dbReference type="ARBA" id="ARBA00023180"/>
    </source>
</evidence>
<sequence>MEAGCYITILVLVLLQGTLAVKYQHEQLAVYLAQDGSPDKQFDWEVDRDELFYMDFNLKKEVARIPEFDPHRVQGGEARISANIAILKHNLNVWKNLSRGSQEPKCK</sequence>
<keyword evidence="3" id="KW-0732">Signal</keyword>
<evidence type="ECO:0000256" key="1">
    <source>
        <dbReference type="ARBA" id="ARBA00023157"/>
    </source>
</evidence>
<name>A0A401RTE3_CHIPU</name>
<dbReference type="InterPro" id="IPR011162">
    <property type="entry name" value="MHC_I/II-like_Ag-recog"/>
</dbReference>
<comment type="caution">
    <text evidence="5">The sequence shown here is derived from an EMBL/GenBank/DDBJ whole genome shotgun (WGS) entry which is preliminary data.</text>
</comment>
<dbReference type="InterPro" id="IPR001003">
    <property type="entry name" value="MHC_II_a_N"/>
</dbReference>
<dbReference type="SMART" id="SM00920">
    <property type="entry name" value="MHC_II_alpha"/>
    <property type="match status" value="1"/>
</dbReference>
<dbReference type="OMA" id="GCYITIL"/>
<evidence type="ECO:0000313" key="6">
    <source>
        <dbReference type="Proteomes" id="UP000287033"/>
    </source>
</evidence>
<dbReference type="Gene3D" id="3.10.320.10">
    <property type="entry name" value="Class II Histocompatibility Antigen, M Beta Chain, Chain B, domain 1"/>
    <property type="match status" value="1"/>
</dbReference>
<evidence type="ECO:0000256" key="3">
    <source>
        <dbReference type="SAM" id="SignalP"/>
    </source>
</evidence>
<dbReference type="Pfam" id="PF00993">
    <property type="entry name" value="MHC_II_alpha"/>
    <property type="match status" value="1"/>
</dbReference>
<dbReference type="GO" id="GO:0006955">
    <property type="term" value="P:immune response"/>
    <property type="evidence" value="ECO:0007669"/>
    <property type="project" value="InterPro"/>
</dbReference>
<protein>
    <recommendedName>
        <fullName evidence="4">MHC class II alpha chain N-terminal domain-containing protein</fullName>
    </recommendedName>
</protein>
<feature type="chain" id="PRO_5019579846" description="MHC class II alpha chain N-terminal domain-containing protein" evidence="3">
    <location>
        <begin position="21"/>
        <end position="107"/>
    </location>
</feature>